<reference evidence="1 2" key="1">
    <citation type="journal article" date="2014" name="Int. J. Syst. Evol. Microbiol.">
        <title>Complete genome sequence of Corynebacterium casei LMG S-19264T (=DSM 44701T), isolated from a smear-ripened cheese.</title>
        <authorList>
            <consortium name="US DOE Joint Genome Institute (JGI-PGF)"/>
            <person name="Walter F."/>
            <person name="Albersmeier A."/>
            <person name="Kalinowski J."/>
            <person name="Ruckert C."/>
        </authorList>
    </citation>
    <scope>NUCLEOTIDE SEQUENCE [LARGE SCALE GENOMIC DNA]</scope>
    <source>
        <strain evidence="1 2">CGMCC 1.7286</strain>
    </source>
</reference>
<organism evidence="1 2">
    <name type="scientific">Marinobacterium nitratireducens</name>
    <dbReference type="NCBI Taxonomy" id="518897"/>
    <lineage>
        <taxon>Bacteria</taxon>
        <taxon>Pseudomonadati</taxon>
        <taxon>Pseudomonadota</taxon>
        <taxon>Gammaproteobacteria</taxon>
        <taxon>Oceanospirillales</taxon>
        <taxon>Oceanospirillaceae</taxon>
        <taxon>Marinobacterium</taxon>
    </lineage>
</organism>
<keyword evidence="2" id="KW-1185">Reference proteome</keyword>
<dbReference type="EMBL" id="BMLT01000001">
    <property type="protein sequence ID" value="GGO76835.1"/>
    <property type="molecule type" value="Genomic_DNA"/>
</dbReference>
<dbReference type="RefSeq" id="WP_188857915.1">
    <property type="nucleotide sequence ID" value="NZ_BMLT01000001.1"/>
</dbReference>
<dbReference type="AlphaFoldDB" id="A0A917Z7G4"/>
<name>A0A917Z7G4_9GAMM</name>
<sequence>MKVQLLVTKTDFSVPNIEREFRHLGIGYQVDYLEDHPDLVARHNIRHSPNILIDGEMAFRYHPTETELKKFFFENKLRH</sequence>
<accession>A0A917Z7G4</accession>
<gene>
    <name evidence="1" type="ORF">GCM10011348_04990</name>
</gene>
<proteinExistence type="predicted"/>
<evidence type="ECO:0000313" key="1">
    <source>
        <dbReference type="EMBL" id="GGO76835.1"/>
    </source>
</evidence>
<comment type="caution">
    <text evidence="1">The sequence shown here is derived from an EMBL/GenBank/DDBJ whole genome shotgun (WGS) entry which is preliminary data.</text>
</comment>
<evidence type="ECO:0008006" key="3">
    <source>
        <dbReference type="Google" id="ProtNLM"/>
    </source>
</evidence>
<dbReference type="Proteomes" id="UP000599578">
    <property type="component" value="Unassembled WGS sequence"/>
</dbReference>
<protein>
    <recommendedName>
        <fullName evidence="3">Thioredoxin-like fold domain-containing protein</fullName>
    </recommendedName>
</protein>
<evidence type="ECO:0000313" key="2">
    <source>
        <dbReference type="Proteomes" id="UP000599578"/>
    </source>
</evidence>